<dbReference type="InterPro" id="IPR038312">
    <property type="entry name" value="DUF5063_sf"/>
</dbReference>
<accession>F4KLT6</accession>
<dbReference type="Gene3D" id="1.20.120.1550">
    <property type="entry name" value="Protein of unknown function DUF5063"/>
    <property type="match status" value="1"/>
</dbReference>
<keyword evidence="2" id="KW-1185">Reference proteome</keyword>
<dbReference type="Proteomes" id="UP000006545">
    <property type="component" value="Chromosome"/>
</dbReference>
<dbReference type="KEGG" id="pah:Poras_1231"/>
<proteinExistence type="predicted"/>
<dbReference type="HOGENOM" id="CLU_1433309_0_0_10"/>
<dbReference type="STRING" id="879243.Poras_1231"/>
<dbReference type="OrthoDB" id="1116917at2"/>
<name>F4KLT6_PORAD</name>
<dbReference type="RefSeq" id="WP_013760592.1">
    <property type="nucleotide sequence ID" value="NC_015501.1"/>
</dbReference>
<gene>
    <name evidence="1" type="ordered locus">Poras_1231</name>
</gene>
<reference evidence="2" key="1">
    <citation type="submission" date="2011-04" db="EMBL/GenBank/DDBJ databases">
        <title>The complete genome of Porphyromonas asaccharolytica DSM 20707.</title>
        <authorList>
            <person name="Lucas S."/>
            <person name="Han J."/>
            <person name="Lapidus A."/>
            <person name="Bruce D."/>
            <person name="Goodwin L."/>
            <person name="Pitluck S."/>
            <person name="Peters L."/>
            <person name="Kyrpides N."/>
            <person name="Mavromatis K."/>
            <person name="Ivanova N."/>
            <person name="Ovchinnikova G."/>
            <person name="Pagani I."/>
            <person name="Lu M."/>
            <person name="Detter J.C."/>
            <person name="Tapia R."/>
            <person name="Han C."/>
            <person name="Land M."/>
            <person name="Hauser L."/>
            <person name="Markowitz V."/>
            <person name="Cheng J.-F."/>
            <person name="Hugenholtz P."/>
            <person name="Woyke T."/>
            <person name="Wu D."/>
            <person name="Gronow S."/>
            <person name="Wellnitz S."/>
            <person name="Brambilla E."/>
            <person name="Klenk H.-P."/>
            <person name="Eisen J.A."/>
        </authorList>
    </citation>
    <scope>NUCLEOTIDE SEQUENCE [LARGE SCALE GENOMIC DNA]</scope>
    <source>
        <strain evidence="2">ATCC 25260 / DSM 20707 / VPI 4198</strain>
    </source>
</reference>
<sequence length="189" mass="21605">MEQMTESNPQELVAFLTLCKDYCALVEHASEYSRADFIKRTYGYLPEIFSYLSQMPATSTEELEDWLTGYTQVISDETVSYYEEQVRALLGEELDLFLHYPVGIAQDGELQPERLSRLLVLISRELGTPLLVLREDAGELLVATLSILQYAFDTYLGDALLSALRVLHYHKHAEGLEEDTDRWATESIQ</sequence>
<organism evidence="1 2">
    <name type="scientific">Porphyromonas asaccharolytica (strain ATCC 25260 / DSM 20707 / BCRC 10618 / CCUG 7834 / JCM 6326 / LMG 13178 / VPI 4198 / B440)</name>
    <name type="common">Bacteroides asaccharolyticus</name>
    <dbReference type="NCBI Taxonomy" id="879243"/>
    <lineage>
        <taxon>Bacteria</taxon>
        <taxon>Pseudomonadati</taxon>
        <taxon>Bacteroidota</taxon>
        <taxon>Bacteroidia</taxon>
        <taxon>Bacteroidales</taxon>
        <taxon>Porphyromonadaceae</taxon>
        <taxon>Porphyromonas</taxon>
    </lineage>
</organism>
<dbReference type="EMBL" id="CP002689">
    <property type="protein sequence ID" value="AEE13171.1"/>
    <property type="molecule type" value="Genomic_DNA"/>
</dbReference>
<evidence type="ECO:0000313" key="2">
    <source>
        <dbReference type="Proteomes" id="UP000006545"/>
    </source>
</evidence>
<dbReference type="Pfam" id="PF16702">
    <property type="entry name" value="DUF5063"/>
    <property type="match status" value="1"/>
</dbReference>
<dbReference type="InterPro" id="IPR032025">
    <property type="entry name" value="DUF5063"/>
</dbReference>
<protein>
    <submittedName>
        <fullName evidence="1">Uncharacterized protein</fullName>
    </submittedName>
</protein>
<evidence type="ECO:0000313" key="1">
    <source>
        <dbReference type="EMBL" id="AEE13171.1"/>
    </source>
</evidence>
<dbReference type="AlphaFoldDB" id="F4KLT6"/>